<dbReference type="GO" id="GO:0005198">
    <property type="term" value="F:structural molecule activity"/>
    <property type="evidence" value="ECO:0007669"/>
    <property type="project" value="InterPro"/>
</dbReference>
<dbReference type="InterPro" id="IPR028908">
    <property type="entry name" value="Tox-PL_dom"/>
</dbReference>
<sequence>MLTPSYLAGLPDEMVKIYSQLEADIACDIARRVSKLGKVTDASQWQMMILDELGSLKKSINKALVKYNAQAQKELKRLFEEAVQKSAQKDLAQYNKAHLSDNQKQILEATVMKLSDGKIAKGAATTDIINNQFKADYEGLVRLTQTIASNAESRFVEECNSAYMKVASGAFDYDSAIKQSVNSLAKNDRTSVNYNYKKETRSLSIEAAVRMNVMTGINQTCAEITERNCEDLGVELVEVDAHEGARPEHAAWQGKVYVRGKAREVDGVFYDSFEEVCKPGTATGICGINCRHSYYPYFPGMEKHYDGKDLKEMNKKDVEYNGKKMTKYEARQKQRAIERKIRQWKRTADIQRAGGVDDTSARVKLGEWQKIAQDFTDKTGLKRDYEREYIGTKSGKQPRGIASPTSATKTKETKTAIPLKTAPTIYSSVPTEPEEYFAKQEKHTIITDTKGTNPSYTTSGEAYKANCQRCVPTWELRRRGYNVTAKARILDSKGRPDNITDKIASNWQNIFENQSWQTCSGTGKKDILTKMKSWGDGARAEIYIRWRRGGAHVFAVENVKGNIKFLDPQNGEKDVEYYLTMGRPGSIMISRIDNLKPLDWIAGCCEGGNT</sequence>
<protein>
    <recommendedName>
        <fullName evidence="3">Tox-PL domain-containing protein</fullName>
    </recommendedName>
</protein>
<evidence type="ECO:0000313" key="5">
    <source>
        <dbReference type="Proteomes" id="UP000595224"/>
    </source>
</evidence>
<dbReference type="KEGG" id="tper:IWA51_07080"/>
<gene>
    <name evidence="4" type="ORF">IWA51_07080</name>
</gene>
<dbReference type="EMBL" id="CP064936">
    <property type="protein sequence ID" value="QQA00043.1"/>
    <property type="molecule type" value="Genomic_DNA"/>
</dbReference>
<reference evidence="4 5" key="1">
    <citation type="submission" date="2020-11" db="EMBL/GenBank/DDBJ databases">
        <title>Treponema Peruensis nv. sp., first commensal Treponema isolated from human feces.</title>
        <authorList>
            <person name="Belkhou C."/>
            <person name="Raes J."/>
        </authorList>
    </citation>
    <scope>NUCLEOTIDE SEQUENCE [LARGE SCALE GENOMIC DNA]</scope>
    <source>
        <strain evidence="4 5">RCC2812</strain>
    </source>
</reference>
<dbReference type="Proteomes" id="UP000595224">
    <property type="component" value="Chromosome"/>
</dbReference>
<dbReference type="Pfam" id="PF15644">
    <property type="entry name" value="Gln_amidase"/>
    <property type="match status" value="1"/>
</dbReference>
<feature type="coiled-coil region" evidence="1">
    <location>
        <begin position="61"/>
        <end position="88"/>
    </location>
</feature>
<evidence type="ECO:0000313" key="4">
    <source>
        <dbReference type="EMBL" id="QQA00043.1"/>
    </source>
</evidence>
<name>A0A7T3V410_9SPIR</name>
<accession>A0A7T3V410</accession>
<proteinExistence type="predicted"/>
<dbReference type="InterPro" id="IPR009319">
    <property type="entry name" value="Phage_A118_VSP1"/>
</dbReference>
<dbReference type="RefSeq" id="WP_198441918.1">
    <property type="nucleotide sequence ID" value="NZ_CP064936.1"/>
</dbReference>
<keyword evidence="5" id="KW-1185">Reference proteome</keyword>
<evidence type="ECO:0000259" key="3">
    <source>
        <dbReference type="Pfam" id="PF15644"/>
    </source>
</evidence>
<feature type="domain" description="Tox-PL" evidence="3">
    <location>
        <begin position="466"/>
        <end position="571"/>
    </location>
</feature>
<evidence type="ECO:0000256" key="1">
    <source>
        <dbReference type="SAM" id="Coils"/>
    </source>
</evidence>
<keyword evidence="1" id="KW-0175">Coiled coil</keyword>
<evidence type="ECO:0000256" key="2">
    <source>
        <dbReference type="SAM" id="MobiDB-lite"/>
    </source>
</evidence>
<feature type="region of interest" description="Disordered" evidence="2">
    <location>
        <begin position="392"/>
        <end position="413"/>
    </location>
</feature>
<dbReference type="Pfam" id="PF06152">
    <property type="entry name" value="Phage_min_cap2"/>
    <property type="match status" value="1"/>
</dbReference>
<dbReference type="AlphaFoldDB" id="A0A7T3V410"/>
<organism evidence="4 5">
    <name type="scientific">Treponema peruense</name>
    <dbReference type="NCBI Taxonomy" id="2787628"/>
    <lineage>
        <taxon>Bacteria</taxon>
        <taxon>Pseudomonadati</taxon>
        <taxon>Spirochaetota</taxon>
        <taxon>Spirochaetia</taxon>
        <taxon>Spirochaetales</taxon>
        <taxon>Treponemataceae</taxon>
        <taxon>Treponema</taxon>
    </lineage>
</organism>